<dbReference type="SUPFAM" id="SSF47413">
    <property type="entry name" value="lambda repressor-like DNA-binding domains"/>
    <property type="match status" value="1"/>
</dbReference>
<accession>A0A0W8FMH7</accession>
<comment type="caution">
    <text evidence="2">The sequence shown here is derived from an EMBL/GenBank/DDBJ whole genome shotgun (WGS) entry which is preliminary data.</text>
</comment>
<keyword evidence="2" id="KW-0238">DNA-binding</keyword>
<dbReference type="Gene3D" id="1.10.260.40">
    <property type="entry name" value="lambda repressor-like DNA-binding domains"/>
    <property type="match status" value="1"/>
</dbReference>
<name>A0A0W8FMH7_9ZZZZ</name>
<dbReference type="InterPro" id="IPR010982">
    <property type="entry name" value="Lambda_DNA-bd_dom_sf"/>
</dbReference>
<organism evidence="2">
    <name type="scientific">hydrocarbon metagenome</name>
    <dbReference type="NCBI Taxonomy" id="938273"/>
    <lineage>
        <taxon>unclassified sequences</taxon>
        <taxon>metagenomes</taxon>
        <taxon>ecological metagenomes</taxon>
    </lineage>
</organism>
<evidence type="ECO:0000259" key="1">
    <source>
        <dbReference type="PROSITE" id="PS50943"/>
    </source>
</evidence>
<gene>
    <name evidence="2" type="ORF">ASZ90_008221</name>
</gene>
<sequence>MQAVVKTPRIEISIRGAAIPPRLMDVLKKEYGKKLRLVEDDEDELVDVFETSWYKDVKSKMTPAAYLRICRENKKLTQSQLGESLGRGIPRQHISNMEHGHRPISLKMARKLSSLFGVPIEKFITEAEE</sequence>
<dbReference type="InterPro" id="IPR001387">
    <property type="entry name" value="Cro/C1-type_HTH"/>
</dbReference>
<dbReference type="Pfam" id="PF01381">
    <property type="entry name" value="HTH_3"/>
    <property type="match status" value="1"/>
</dbReference>
<dbReference type="EMBL" id="LNQE01000996">
    <property type="protein sequence ID" value="KUG22020.1"/>
    <property type="molecule type" value="Genomic_DNA"/>
</dbReference>
<protein>
    <submittedName>
        <fullName evidence="2">Dna-binding protein</fullName>
    </submittedName>
</protein>
<dbReference type="SMART" id="SM00530">
    <property type="entry name" value="HTH_XRE"/>
    <property type="match status" value="1"/>
</dbReference>
<proteinExistence type="predicted"/>
<feature type="domain" description="HTH cro/C1-type" evidence="1">
    <location>
        <begin position="67"/>
        <end position="123"/>
    </location>
</feature>
<dbReference type="AlphaFoldDB" id="A0A0W8FMH7"/>
<dbReference type="CDD" id="cd00093">
    <property type="entry name" value="HTH_XRE"/>
    <property type="match status" value="1"/>
</dbReference>
<dbReference type="GO" id="GO:0003677">
    <property type="term" value="F:DNA binding"/>
    <property type="evidence" value="ECO:0007669"/>
    <property type="project" value="UniProtKB-KW"/>
</dbReference>
<reference evidence="2" key="1">
    <citation type="journal article" date="2015" name="Proc. Natl. Acad. Sci. U.S.A.">
        <title>Networks of energetic and metabolic interactions define dynamics in microbial communities.</title>
        <authorList>
            <person name="Embree M."/>
            <person name="Liu J.K."/>
            <person name="Al-Bassam M.M."/>
            <person name="Zengler K."/>
        </authorList>
    </citation>
    <scope>NUCLEOTIDE SEQUENCE</scope>
</reference>
<dbReference type="PROSITE" id="PS50943">
    <property type="entry name" value="HTH_CROC1"/>
    <property type="match status" value="1"/>
</dbReference>
<evidence type="ECO:0000313" key="2">
    <source>
        <dbReference type="EMBL" id="KUG22020.1"/>
    </source>
</evidence>